<reference evidence="9" key="3">
    <citation type="submission" date="2022-09" db="EMBL/GenBank/DDBJ databases">
        <title>Complete genome sequence of Vulcanisaeta souniana.</title>
        <authorList>
            <person name="Kato S."/>
            <person name="Itoh T."/>
            <person name="Ohkuma M."/>
        </authorList>
    </citation>
    <scope>NUCLEOTIDE SEQUENCE [LARGE SCALE GENOMIC DNA]</scope>
    <source>
        <strain evidence="9">JCM 11219</strain>
    </source>
</reference>
<gene>
    <name evidence="7" type="ORF">GCM10007112_16350</name>
    <name evidence="6" type="ORF">Vsou_01200</name>
</gene>
<dbReference type="EMBL" id="AP026830">
    <property type="protein sequence ID" value="BDR91027.1"/>
    <property type="molecule type" value="Genomic_DNA"/>
</dbReference>
<keyword evidence="9" id="KW-1185">Reference proteome</keyword>
<evidence type="ECO:0000259" key="5">
    <source>
        <dbReference type="PROSITE" id="PS50893"/>
    </source>
</evidence>
<dbReference type="GO" id="GO:0055085">
    <property type="term" value="P:transmembrane transport"/>
    <property type="evidence" value="ECO:0007669"/>
    <property type="project" value="UniProtKB-ARBA"/>
</dbReference>
<name>A0A830E8L4_9CREN</name>
<sequence length="326" mass="36184">MSEFLIVDSVVKTYPARRRTIADFILRRRVPLIYAVNGASLKLDRGRTLVLLGESGSGKTTLGRLIVGLERPDSGRILVDGEEVPYVGNKAYVNSKLRGKLQMVFQDPSSSIDPFMSVKEIVSEPLTKLHLSKNEVMKAVNEALELVGLDKSFLNRRSSDLSGGQRQRVAIARAIITRPELVVLDEPTSALDASIQAQILNLLVKLQRELNLTYVFITHDARVAKFIADYVAVMYLGKVVEYGSADDVFNEPLHPYTQVLLSSVPTVGTRGLPKTIIGEVPSAISPPKGCPFWPRCPYATDACKAVYPQRRIIENREVYCHIYNKG</sequence>
<evidence type="ECO:0000256" key="4">
    <source>
        <dbReference type="ARBA" id="ARBA00022840"/>
    </source>
</evidence>
<dbReference type="InterPro" id="IPR003439">
    <property type="entry name" value="ABC_transporter-like_ATP-bd"/>
</dbReference>
<dbReference type="PROSITE" id="PS50893">
    <property type="entry name" value="ABC_TRANSPORTER_2"/>
    <property type="match status" value="1"/>
</dbReference>
<evidence type="ECO:0000256" key="2">
    <source>
        <dbReference type="ARBA" id="ARBA00022448"/>
    </source>
</evidence>
<organism evidence="7 8">
    <name type="scientific">Vulcanisaeta souniana JCM 11219</name>
    <dbReference type="NCBI Taxonomy" id="1293586"/>
    <lineage>
        <taxon>Archaea</taxon>
        <taxon>Thermoproteota</taxon>
        <taxon>Thermoprotei</taxon>
        <taxon>Thermoproteales</taxon>
        <taxon>Thermoproteaceae</taxon>
        <taxon>Vulcanisaeta</taxon>
    </lineage>
</organism>
<dbReference type="RefSeq" id="WP_188603499.1">
    <property type="nucleotide sequence ID" value="NZ_AP026830.1"/>
</dbReference>
<dbReference type="InterPro" id="IPR003593">
    <property type="entry name" value="AAA+_ATPase"/>
</dbReference>
<dbReference type="PANTHER" id="PTHR43776">
    <property type="entry name" value="TRANSPORT ATP-BINDING PROTEIN"/>
    <property type="match status" value="1"/>
</dbReference>
<reference evidence="7" key="2">
    <citation type="submission" date="2020-09" db="EMBL/GenBank/DDBJ databases">
        <authorList>
            <person name="Sun Q."/>
            <person name="Ohkuma M."/>
        </authorList>
    </citation>
    <scope>NUCLEOTIDE SEQUENCE</scope>
    <source>
        <strain evidence="7">JCM 11219</strain>
    </source>
</reference>
<dbReference type="GO" id="GO:0015833">
    <property type="term" value="P:peptide transport"/>
    <property type="evidence" value="ECO:0007669"/>
    <property type="project" value="InterPro"/>
</dbReference>
<feature type="domain" description="ABC transporter" evidence="5">
    <location>
        <begin position="5"/>
        <end position="261"/>
    </location>
</feature>
<dbReference type="GeneID" id="76205674"/>
<dbReference type="InterPro" id="IPR027417">
    <property type="entry name" value="P-loop_NTPase"/>
</dbReference>
<reference evidence="7" key="1">
    <citation type="journal article" date="2014" name="Int. J. Syst. Evol. Microbiol.">
        <title>Complete genome sequence of Corynebacterium casei LMG S-19264T (=DSM 44701T), isolated from a smear-ripened cheese.</title>
        <authorList>
            <consortium name="US DOE Joint Genome Institute (JGI-PGF)"/>
            <person name="Walter F."/>
            <person name="Albersmeier A."/>
            <person name="Kalinowski J."/>
            <person name="Ruckert C."/>
        </authorList>
    </citation>
    <scope>NUCLEOTIDE SEQUENCE</scope>
    <source>
        <strain evidence="7">JCM 11219</strain>
    </source>
</reference>
<dbReference type="OrthoDB" id="18209at2157"/>
<keyword evidence="2" id="KW-0813">Transport</keyword>
<evidence type="ECO:0000313" key="9">
    <source>
        <dbReference type="Proteomes" id="UP001060771"/>
    </source>
</evidence>
<dbReference type="PROSITE" id="PS00675">
    <property type="entry name" value="SIGMA54_INTERACT_1"/>
    <property type="match status" value="1"/>
</dbReference>
<dbReference type="GO" id="GO:0016887">
    <property type="term" value="F:ATP hydrolysis activity"/>
    <property type="evidence" value="ECO:0007669"/>
    <property type="project" value="InterPro"/>
</dbReference>
<dbReference type="EMBL" id="BMNM01000006">
    <property type="protein sequence ID" value="GGI80128.1"/>
    <property type="molecule type" value="Genomic_DNA"/>
</dbReference>
<dbReference type="GO" id="GO:0005524">
    <property type="term" value="F:ATP binding"/>
    <property type="evidence" value="ECO:0007669"/>
    <property type="project" value="UniProtKB-KW"/>
</dbReference>
<dbReference type="Proteomes" id="UP001060771">
    <property type="component" value="Chromosome"/>
</dbReference>
<dbReference type="SUPFAM" id="SSF52540">
    <property type="entry name" value="P-loop containing nucleoside triphosphate hydrolases"/>
    <property type="match status" value="1"/>
</dbReference>
<dbReference type="Pfam" id="PF08352">
    <property type="entry name" value="oligo_HPY"/>
    <property type="match status" value="1"/>
</dbReference>
<reference evidence="6" key="4">
    <citation type="journal article" date="2023" name="Microbiol. Resour. Announc.">
        <title>Complete Genome Sequence of Vulcanisaeta souniana Strain IC-059, a Hyperthermophilic Archaeon Isolated from Hot Spring Water in Japan.</title>
        <authorList>
            <person name="Kato S."/>
            <person name="Itoh T."/>
            <person name="Wu L."/>
            <person name="Ma J."/>
            <person name="Ohkuma M."/>
        </authorList>
    </citation>
    <scope>NUCLEOTIDE SEQUENCE</scope>
    <source>
        <strain evidence="6">JCM 11219</strain>
    </source>
</reference>
<keyword evidence="4 7" id="KW-0067">ATP-binding</keyword>
<evidence type="ECO:0000313" key="7">
    <source>
        <dbReference type="EMBL" id="GGI80128.1"/>
    </source>
</evidence>
<dbReference type="InterPro" id="IPR017871">
    <property type="entry name" value="ABC_transporter-like_CS"/>
</dbReference>
<comment type="similarity">
    <text evidence="1">Belongs to the ABC transporter superfamily.</text>
</comment>
<dbReference type="Pfam" id="PF00005">
    <property type="entry name" value="ABC_tran"/>
    <property type="match status" value="1"/>
</dbReference>
<dbReference type="InterPro" id="IPR050319">
    <property type="entry name" value="ABC_transp_ATP-bind"/>
</dbReference>
<accession>A0A830E8L4</accession>
<dbReference type="Gene3D" id="3.40.50.300">
    <property type="entry name" value="P-loop containing nucleotide triphosphate hydrolases"/>
    <property type="match status" value="1"/>
</dbReference>
<dbReference type="NCBIfam" id="TIGR01727">
    <property type="entry name" value="oligo_HPY"/>
    <property type="match status" value="1"/>
</dbReference>
<protein>
    <submittedName>
        <fullName evidence="7">Dipeptide/oligopeptide/nickel ABC transporter ATP-binding protein</fullName>
    </submittedName>
</protein>
<dbReference type="PANTHER" id="PTHR43776:SF7">
    <property type="entry name" value="D,D-DIPEPTIDE TRANSPORT ATP-BINDING PROTEIN DDPF-RELATED"/>
    <property type="match status" value="1"/>
</dbReference>
<dbReference type="SMART" id="SM00382">
    <property type="entry name" value="AAA"/>
    <property type="match status" value="1"/>
</dbReference>
<keyword evidence="3" id="KW-0547">Nucleotide-binding</keyword>
<evidence type="ECO:0000313" key="6">
    <source>
        <dbReference type="EMBL" id="BDR91027.1"/>
    </source>
</evidence>
<dbReference type="InterPro" id="IPR013563">
    <property type="entry name" value="Oligopep_ABC_C"/>
</dbReference>
<evidence type="ECO:0000313" key="8">
    <source>
        <dbReference type="Proteomes" id="UP000657075"/>
    </source>
</evidence>
<proteinExistence type="inferred from homology"/>
<dbReference type="InterPro" id="IPR025662">
    <property type="entry name" value="Sigma_54_int_dom_ATP-bd_1"/>
</dbReference>
<dbReference type="Proteomes" id="UP000657075">
    <property type="component" value="Unassembled WGS sequence"/>
</dbReference>
<dbReference type="AlphaFoldDB" id="A0A830E8L4"/>
<dbReference type="PROSITE" id="PS00211">
    <property type="entry name" value="ABC_TRANSPORTER_1"/>
    <property type="match status" value="1"/>
</dbReference>
<evidence type="ECO:0000256" key="3">
    <source>
        <dbReference type="ARBA" id="ARBA00022741"/>
    </source>
</evidence>
<evidence type="ECO:0000256" key="1">
    <source>
        <dbReference type="ARBA" id="ARBA00005417"/>
    </source>
</evidence>
<dbReference type="CDD" id="cd03257">
    <property type="entry name" value="ABC_NikE_OppD_transporters"/>
    <property type="match status" value="1"/>
</dbReference>